<evidence type="ECO:0000256" key="3">
    <source>
        <dbReference type="PROSITE-ProRule" id="PRU00339"/>
    </source>
</evidence>
<evidence type="ECO:0000259" key="6">
    <source>
        <dbReference type="Pfam" id="PF20464"/>
    </source>
</evidence>
<dbReference type="GO" id="GO:0043531">
    <property type="term" value="F:ADP binding"/>
    <property type="evidence" value="ECO:0007669"/>
    <property type="project" value="InterPro"/>
</dbReference>
<dbReference type="InterPro" id="IPR027417">
    <property type="entry name" value="P-loop_NTPase"/>
</dbReference>
<feature type="domain" description="NB-ARC" evidence="5">
    <location>
        <begin position="175"/>
        <end position="307"/>
    </location>
</feature>
<dbReference type="PANTHER" id="PTHR45641">
    <property type="entry name" value="TETRATRICOPEPTIDE REPEAT PROTEIN (AFU_ORTHOLOGUE AFUA_6G03870)"/>
    <property type="match status" value="1"/>
</dbReference>
<dbReference type="PRINTS" id="PR00381">
    <property type="entry name" value="KINESINLIGHT"/>
</dbReference>
<keyword evidence="1" id="KW-0677">Repeat</keyword>
<dbReference type="SMART" id="SM00028">
    <property type="entry name" value="TPR"/>
    <property type="match status" value="11"/>
</dbReference>
<dbReference type="Gene3D" id="3.40.50.300">
    <property type="entry name" value="P-loop containing nucleotide triphosphate hydrolases"/>
    <property type="match status" value="1"/>
</dbReference>
<gene>
    <name evidence="7" type="ORF">MiSe_37790</name>
</gene>
<proteinExistence type="predicted"/>
<dbReference type="InterPro" id="IPR019734">
    <property type="entry name" value="TPR_rpt"/>
</dbReference>
<feature type="repeat" description="TPR" evidence="3">
    <location>
        <begin position="598"/>
        <end position="631"/>
    </location>
</feature>
<evidence type="ECO:0000256" key="2">
    <source>
        <dbReference type="ARBA" id="ARBA00022803"/>
    </source>
</evidence>
<feature type="repeat" description="TPR" evidence="3">
    <location>
        <begin position="851"/>
        <end position="884"/>
    </location>
</feature>
<keyword evidence="2 3" id="KW-0802">TPR repeat</keyword>
<name>A0AAV3X9W3_9CYAN</name>
<feature type="repeat" description="TPR" evidence="3">
    <location>
        <begin position="935"/>
        <end position="968"/>
    </location>
</feature>
<comment type="caution">
    <text evidence="7">The sequence shown here is derived from an EMBL/GenBank/DDBJ whole genome shotgun (WGS) entry which is preliminary data.</text>
</comment>
<dbReference type="PANTHER" id="PTHR45641:SF19">
    <property type="entry name" value="NEPHROCYSTIN-3"/>
    <property type="match status" value="1"/>
</dbReference>
<feature type="repeat" description="TPR" evidence="3">
    <location>
        <begin position="767"/>
        <end position="800"/>
    </location>
</feature>
<dbReference type="SUPFAM" id="SSF52540">
    <property type="entry name" value="P-loop containing nucleoside triphosphate hydrolases"/>
    <property type="match status" value="1"/>
</dbReference>
<dbReference type="PROSITE" id="PS50293">
    <property type="entry name" value="TPR_REGION"/>
    <property type="match status" value="1"/>
</dbReference>
<evidence type="ECO:0000256" key="4">
    <source>
        <dbReference type="SAM" id="MobiDB-lite"/>
    </source>
</evidence>
<dbReference type="Gene3D" id="1.25.40.10">
    <property type="entry name" value="Tetratricopeptide repeat domain"/>
    <property type="match status" value="3"/>
</dbReference>
<dbReference type="Pfam" id="PF00931">
    <property type="entry name" value="NB-ARC"/>
    <property type="match status" value="1"/>
</dbReference>
<dbReference type="InterPro" id="IPR011990">
    <property type="entry name" value="TPR-like_helical_dom_sf"/>
</dbReference>
<accession>A0AAV3X9W3</accession>
<protein>
    <submittedName>
        <fullName evidence="7">NB-ARC domain-containing protein</fullName>
    </submittedName>
</protein>
<dbReference type="Pfam" id="PF13374">
    <property type="entry name" value="TPR_10"/>
    <property type="match status" value="1"/>
</dbReference>
<dbReference type="Pfam" id="PF13424">
    <property type="entry name" value="TPR_12"/>
    <property type="match status" value="5"/>
</dbReference>
<dbReference type="PROSITE" id="PS50005">
    <property type="entry name" value="TPR"/>
    <property type="match status" value="5"/>
</dbReference>
<feature type="compositionally biased region" description="Basic residues" evidence="4">
    <location>
        <begin position="1044"/>
        <end position="1061"/>
    </location>
</feature>
<organism evidence="7 8">
    <name type="scientific">Microseira wollei NIES-4236</name>
    <dbReference type="NCBI Taxonomy" id="2530354"/>
    <lineage>
        <taxon>Bacteria</taxon>
        <taxon>Bacillati</taxon>
        <taxon>Cyanobacteriota</taxon>
        <taxon>Cyanophyceae</taxon>
        <taxon>Oscillatoriophycideae</taxon>
        <taxon>Aerosakkonematales</taxon>
        <taxon>Aerosakkonemataceae</taxon>
        <taxon>Microseira</taxon>
    </lineage>
</organism>
<dbReference type="InterPro" id="IPR002182">
    <property type="entry name" value="NB-ARC"/>
</dbReference>
<dbReference type="Pfam" id="PF20464">
    <property type="entry name" value="MmeI_N"/>
    <property type="match status" value="1"/>
</dbReference>
<feature type="repeat" description="TPR" evidence="3">
    <location>
        <begin position="640"/>
        <end position="673"/>
    </location>
</feature>
<dbReference type="Proteomes" id="UP001050975">
    <property type="component" value="Unassembled WGS sequence"/>
</dbReference>
<dbReference type="AlphaFoldDB" id="A0AAV3X9W3"/>
<dbReference type="InterPro" id="IPR046817">
    <property type="entry name" value="MmeI_N"/>
</dbReference>
<evidence type="ECO:0000259" key="5">
    <source>
        <dbReference type="Pfam" id="PF00931"/>
    </source>
</evidence>
<keyword evidence="8" id="KW-1185">Reference proteome</keyword>
<feature type="region of interest" description="Disordered" evidence="4">
    <location>
        <begin position="1036"/>
        <end position="1061"/>
    </location>
</feature>
<feature type="domain" description="MmeI-like N-terminal" evidence="6">
    <location>
        <begin position="7"/>
        <end position="143"/>
    </location>
</feature>
<reference evidence="7" key="1">
    <citation type="submission" date="2019-10" db="EMBL/GenBank/DDBJ databases">
        <title>Draft genome sequece of Microseira wollei NIES-4236.</title>
        <authorList>
            <person name="Yamaguchi H."/>
            <person name="Suzuki S."/>
            <person name="Kawachi M."/>
        </authorList>
    </citation>
    <scope>NUCLEOTIDE SEQUENCE</scope>
    <source>
        <strain evidence="7">NIES-4236</strain>
    </source>
</reference>
<evidence type="ECO:0000256" key="1">
    <source>
        <dbReference type="ARBA" id="ARBA00022737"/>
    </source>
</evidence>
<evidence type="ECO:0000313" key="8">
    <source>
        <dbReference type="Proteomes" id="UP001050975"/>
    </source>
</evidence>
<dbReference type="EMBL" id="BLAY01000057">
    <property type="protein sequence ID" value="GET39019.1"/>
    <property type="molecule type" value="Genomic_DNA"/>
</dbReference>
<sequence length="1061" mass="121988">MSDTPSKIKHFVNYALTLKGYEKGEAQVFCDRLFQAFGHRGCVEAGAQLEYRLKSQGKHTKFPDLVWRPRLLLEMKSRGENLENHIQQAREYWHELKPHPRYIVLCNFDDFWIYDTALQIEEPVSRVKLEELPQRYNILNFLFPGNSAVDLYQKAANYCENIPLSGAAQFVGRSQEIQKLKELLQQEDGQAIAVIVGMGGVGKTELANQYAWQHLETLGDRAGGVCWIDAREIDIGIQFVNFARSFFNLKPPEDWDIKTQLNYCWRNWQSGNWLIVIDDVTDYRKQVKPYLPPQTSPFKILLTTRENLGSSLAHLSLDELKAGAALDLLISLVGAERIQPELEIAQQICNWLGNLPLGLELVGRYLYRDPDLSLKAMLSLLEKKRLRHRSVVETDATMTAKLGVADAFDLSWERLDENAQQLGCMLSLFALADIPWDLVKQAYSNLPFSKDGEIDMDFLEEARVDLVRCNLLQRTGKEIYSLHQLIREYLREKREQSEQVNDFNQAFVDAIVAVAKQVPEPGKLSCQLIDSIFYKIPHLAETATTLMDWLSGEDIFWPSLALGRFYKAQYLYEQAEHFYQQCLNLTQTRLGVEHPYLAISLSNLAELYREQGRYKEAEPLFLEALEIWQKLPDKDENEPTMILNNLALLYEEQGRYSEAERLFLQALELNRSSYGEEHTYVVGFILHNLGKLYQQQGRYSEAESIAIQAVKIRKNLLGNDNPITAMTINNLAAVYLSQSRHSEAEPLLLQALAIIRRTRGEEHREVATCLSNLASLYISQGRYSEAESMLLEALELDKRLLGEEHPELVTDLSNLANFYQSQLRYSEAETLYRQALELGKRVVAHNHPMMANSLQYLAVLYYSQGRYSEAETLYKQALELEQSRLGEDHPELAKNLNILAHLYHAQGRYSEAETLYRQAWDMRKQLLVEDDPNVANSLHKLAYIYQEQGRYTEAETLYKQAVKLKKRLLGEDDNEVAVSLNNLALLYYNQKRYTKAEPLLAEACKIFERRLGTNHPDTINCRKGLAIVRERIKSTSTELPNFKQKPHKSGTKKKPKGFGKA</sequence>
<dbReference type="RefSeq" id="WP_226583838.1">
    <property type="nucleotide sequence ID" value="NZ_BLAY01000057.1"/>
</dbReference>
<evidence type="ECO:0000313" key="7">
    <source>
        <dbReference type="EMBL" id="GET39019.1"/>
    </source>
</evidence>
<dbReference type="SUPFAM" id="SSF48452">
    <property type="entry name" value="TPR-like"/>
    <property type="match status" value="2"/>
</dbReference>